<dbReference type="VEuPathDB" id="FungiDB:SCHCODRAFT_02691280"/>
<dbReference type="KEGG" id="scm:SCHCO_02691280"/>
<dbReference type="PANTHER" id="PTHR22893">
    <property type="entry name" value="NADH OXIDOREDUCTASE-RELATED"/>
    <property type="match status" value="1"/>
</dbReference>
<dbReference type="InterPro" id="IPR045247">
    <property type="entry name" value="Oye-like"/>
</dbReference>
<keyword evidence="3" id="KW-1185">Reference proteome</keyword>
<dbReference type="SUPFAM" id="SSF51395">
    <property type="entry name" value="FMN-linked oxidoreductases"/>
    <property type="match status" value="1"/>
</dbReference>
<dbReference type="AlphaFoldDB" id="D8QCC1"/>
<dbReference type="GeneID" id="9591227"/>
<organism evidence="3">
    <name type="scientific">Schizophyllum commune (strain H4-8 / FGSC 9210)</name>
    <name type="common">Split gill fungus</name>
    <dbReference type="NCBI Taxonomy" id="578458"/>
    <lineage>
        <taxon>Eukaryota</taxon>
        <taxon>Fungi</taxon>
        <taxon>Dikarya</taxon>
        <taxon>Basidiomycota</taxon>
        <taxon>Agaricomycotina</taxon>
        <taxon>Agaricomycetes</taxon>
        <taxon>Agaricomycetidae</taxon>
        <taxon>Agaricales</taxon>
        <taxon>Schizophyllaceae</taxon>
        <taxon>Schizophyllum</taxon>
    </lineage>
</organism>
<accession>D8QCC1</accession>
<reference evidence="2 3" key="1">
    <citation type="journal article" date="2010" name="Nat. Biotechnol.">
        <title>Genome sequence of the model mushroom Schizophyllum commune.</title>
        <authorList>
            <person name="Ohm R.A."/>
            <person name="de Jong J.F."/>
            <person name="Lugones L.G."/>
            <person name="Aerts A."/>
            <person name="Kothe E."/>
            <person name="Stajich J.E."/>
            <person name="de Vries R.P."/>
            <person name="Record E."/>
            <person name="Levasseur A."/>
            <person name="Baker S.E."/>
            <person name="Bartholomew K.A."/>
            <person name="Coutinho P.M."/>
            <person name="Erdmann S."/>
            <person name="Fowler T.J."/>
            <person name="Gathman A.C."/>
            <person name="Lombard V."/>
            <person name="Henrissat B."/>
            <person name="Knabe N."/>
            <person name="Kuees U."/>
            <person name="Lilly W.W."/>
            <person name="Lindquist E."/>
            <person name="Lucas S."/>
            <person name="Magnuson J.K."/>
            <person name="Piumi F."/>
            <person name="Raudaskoski M."/>
            <person name="Salamov A."/>
            <person name="Schmutz J."/>
            <person name="Schwarze F.W.M.R."/>
            <person name="vanKuyk P.A."/>
            <person name="Horton J.S."/>
            <person name="Grigoriev I.V."/>
            <person name="Woesten H.A.B."/>
        </authorList>
    </citation>
    <scope>NUCLEOTIDE SEQUENCE [LARGE SCALE GENOMIC DNA]</scope>
    <source>
        <strain evidence="3">H4-8 / FGSC 9210</strain>
    </source>
</reference>
<dbReference type="GO" id="GO:0016491">
    <property type="term" value="F:oxidoreductase activity"/>
    <property type="evidence" value="ECO:0007669"/>
    <property type="project" value="InterPro"/>
</dbReference>
<dbReference type="Pfam" id="PF00724">
    <property type="entry name" value="Oxidored_FMN"/>
    <property type="match status" value="1"/>
</dbReference>
<dbReference type="RefSeq" id="XP_003029407.1">
    <property type="nucleotide sequence ID" value="XM_003029361.1"/>
</dbReference>
<dbReference type="eggNOG" id="KOG0134">
    <property type="taxonomic scope" value="Eukaryota"/>
</dbReference>
<dbReference type="InterPro" id="IPR001155">
    <property type="entry name" value="OxRdtase_FMN_N"/>
</dbReference>
<dbReference type="OrthoDB" id="276546at2759"/>
<evidence type="ECO:0000313" key="2">
    <source>
        <dbReference type="EMBL" id="EFI94504.1"/>
    </source>
</evidence>
<dbReference type="InParanoid" id="D8QCC1"/>
<dbReference type="FunCoup" id="D8QCC1">
    <property type="interactions" value="248"/>
</dbReference>
<feature type="domain" description="NADH:flavin oxidoreductase/NADH oxidase N-terminal" evidence="1">
    <location>
        <begin position="6"/>
        <end position="318"/>
    </location>
</feature>
<dbReference type="PANTHER" id="PTHR22893:SF91">
    <property type="entry name" value="NADPH DEHYDROGENASE 2-RELATED"/>
    <property type="match status" value="1"/>
</dbReference>
<sequence>MVLVPKLFQPIKVGNVTLQHCIALAPMTRMRCTGDNIPLPIIKDHYDQRAHTPGTLLISEAVQIHTAAVTFPNVPGIHNDVQIAAWKEIIDAVHAKDCPFFMQLWATGHYVSASPIKLRDASETPRALNKEEIKEYIQWYSQAAINAIKAGADGVEIHGANGHLIDQFLQDVSNIREDEYGGSIENRARFGLEIVDAVVKVVGPERTAIRLSPWGVYHDTGMKEPEPQFGYFIEQLKARHPGLTYLHLVEAREHSVMLEEANQSNDYLRKIWAPRPLVSCGAYSRKLALEVAETKGDIIAVGRPFVSNPDLVERWRHDWQLSPYKREFFYISGGGPKGYSDYPLATEAQKSNLVV</sequence>
<protein>
    <recommendedName>
        <fullName evidence="1">NADH:flavin oxidoreductase/NADH oxidase N-terminal domain-containing protein</fullName>
    </recommendedName>
</protein>
<proteinExistence type="predicted"/>
<dbReference type="OMA" id="YDVIIAF"/>
<name>D8QCC1_SCHCM</name>
<dbReference type="Gene3D" id="3.20.20.70">
    <property type="entry name" value="Aldolase class I"/>
    <property type="match status" value="1"/>
</dbReference>
<dbReference type="GO" id="GO:0010181">
    <property type="term" value="F:FMN binding"/>
    <property type="evidence" value="ECO:0007669"/>
    <property type="project" value="InterPro"/>
</dbReference>
<dbReference type="EMBL" id="GL377309">
    <property type="protein sequence ID" value="EFI94504.1"/>
    <property type="molecule type" value="Genomic_DNA"/>
</dbReference>
<dbReference type="HOGENOM" id="CLU_012153_0_0_1"/>
<dbReference type="Proteomes" id="UP000007431">
    <property type="component" value="Unassembled WGS sequence"/>
</dbReference>
<evidence type="ECO:0000313" key="3">
    <source>
        <dbReference type="Proteomes" id="UP000007431"/>
    </source>
</evidence>
<gene>
    <name evidence="2" type="ORF">SCHCODRAFT_16882</name>
</gene>
<dbReference type="STRING" id="578458.D8QCC1"/>
<evidence type="ECO:0000259" key="1">
    <source>
        <dbReference type="Pfam" id="PF00724"/>
    </source>
</evidence>
<dbReference type="InterPro" id="IPR013785">
    <property type="entry name" value="Aldolase_TIM"/>
</dbReference>
<dbReference type="CDD" id="cd02933">
    <property type="entry name" value="OYE_like_FMN"/>
    <property type="match status" value="1"/>
</dbReference>